<dbReference type="InterPro" id="IPR036249">
    <property type="entry name" value="Thioredoxin-like_sf"/>
</dbReference>
<dbReference type="Proteomes" id="UP000285376">
    <property type="component" value="Unassembled WGS sequence"/>
</dbReference>
<dbReference type="SUPFAM" id="SSF52833">
    <property type="entry name" value="Thioredoxin-like"/>
    <property type="match status" value="1"/>
</dbReference>
<protein>
    <recommendedName>
        <fullName evidence="4">Sucrase ferredoxin</fullName>
    </recommendedName>
</protein>
<name>A0A417Z1R4_9MICO</name>
<reference evidence="2 3" key="1">
    <citation type="submission" date="2018-08" db="EMBL/GenBank/DDBJ databases">
        <title>Whole genome sequence analysis of Dermacoccus abyssi bacteria isolated from Deep Mariana trench Micromonospora spp reveals genes involved in the environmental adaptation and production of secondary metabolites.</title>
        <authorList>
            <person name="Abdel-Mageed W.M."/>
            <person name="Lehri B."/>
            <person name="Nouioui I."/>
            <person name="Goodfellow I."/>
            <person name="Jaspars M."/>
            <person name="Karlyshev A."/>
        </authorList>
    </citation>
    <scope>NUCLEOTIDE SEQUENCE [LARGE SCALE GENOMIC DNA]</scope>
    <source>
        <strain evidence="2 3">MT1.1</strain>
    </source>
</reference>
<dbReference type="InterPro" id="IPR009737">
    <property type="entry name" value="Aim32/Apd1-like"/>
</dbReference>
<evidence type="ECO:0000256" key="1">
    <source>
        <dbReference type="SAM" id="MobiDB-lite"/>
    </source>
</evidence>
<sequence>MTPSLCSADWDDSALPAWGSAKDARVIVVVEVGGSWGRDAVADAGLKAPEGATLYVVRSPGRHAETPALQRVFVSGGFDNEPWLVTGKLNAPGVSTFLSGDVVDESWWAKFSFERSDEPALLVCTNGVRDTCCAVRGRPVAQSAYAVEPTRTWEVSHIGGHRFAPTAIHLPSGQTFGRLTGDDAAALAHVATTDAVPAELFSRGKHRGRVDLSPAQRVAETWWREQHPELPLTPPVALGAATKTDGGESVELPDGTTLLVTTHKGPELRDSCIKNPKQSQYYEGSLDHA</sequence>
<accession>A0A417Z1R4</accession>
<proteinExistence type="predicted"/>
<comment type="caution">
    <text evidence="2">The sequence shown here is derived from an EMBL/GenBank/DDBJ whole genome shotgun (WGS) entry which is preliminary data.</text>
</comment>
<dbReference type="EMBL" id="QWLM01000022">
    <property type="protein sequence ID" value="RHW43931.1"/>
    <property type="molecule type" value="Genomic_DNA"/>
</dbReference>
<dbReference type="Pfam" id="PF06999">
    <property type="entry name" value="Suc_Fer-like"/>
    <property type="match status" value="1"/>
</dbReference>
<feature type="region of interest" description="Disordered" evidence="1">
    <location>
        <begin position="269"/>
        <end position="289"/>
    </location>
</feature>
<evidence type="ECO:0000313" key="2">
    <source>
        <dbReference type="EMBL" id="RHW43931.1"/>
    </source>
</evidence>
<organism evidence="2 3">
    <name type="scientific">Dermacoccus abyssi</name>
    <dbReference type="NCBI Taxonomy" id="322596"/>
    <lineage>
        <taxon>Bacteria</taxon>
        <taxon>Bacillati</taxon>
        <taxon>Actinomycetota</taxon>
        <taxon>Actinomycetes</taxon>
        <taxon>Micrococcales</taxon>
        <taxon>Dermacoccaceae</taxon>
        <taxon>Dermacoccus</taxon>
    </lineage>
</organism>
<gene>
    <name evidence="2" type="ORF">D1832_13955</name>
</gene>
<dbReference type="AlphaFoldDB" id="A0A417Z1R4"/>
<dbReference type="RefSeq" id="WP_118914917.1">
    <property type="nucleotide sequence ID" value="NZ_CBCRVH010000020.1"/>
</dbReference>
<evidence type="ECO:0008006" key="4">
    <source>
        <dbReference type="Google" id="ProtNLM"/>
    </source>
</evidence>
<evidence type="ECO:0000313" key="3">
    <source>
        <dbReference type="Proteomes" id="UP000285376"/>
    </source>
</evidence>